<dbReference type="GeneID" id="94431107"/>
<dbReference type="VEuPathDB" id="ToxoDB:CSUI_007752"/>
<name>A0A2C6KPM0_9APIC</name>
<evidence type="ECO:0000313" key="1">
    <source>
        <dbReference type="EMBL" id="PHJ18422.1"/>
    </source>
</evidence>
<feature type="non-terminal residue" evidence="1">
    <location>
        <position position="1"/>
    </location>
</feature>
<gene>
    <name evidence="1" type="ORF">CSUI_007752</name>
</gene>
<dbReference type="RefSeq" id="XP_067920129.1">
    <property type="nucleotide sequence ID" value="XM_068067896.1"/>
</dbReference>
<comment type="caution">
    <text evidence="1">The sequence shown here is derived from an EMBL/GenBank/DDBJ whole genome shotgun (WGS) entry which is preliminary data.</text>
</comment>
<proteinExistence type="predicted"/>
<dbReference type="AlphaFoldDB" id="A0A2C6KPM0"/>
<sequence>KDNLQKGTVWKSAAGEYAASAYDGSTQWTPPRPASEQKLTQRREMVLGAPQPPPFEVLFLRHDGYLGALGALVSADE</sequence>
<dbReference type="OrthoDB" id="498611at2759"/>
<dbReference type="Proteomes" id="UP000221165">
    <property type="component" value="Unassembled WGS sequence"/>
</dbReference>
<protein>
    <submittedName>
        <fullName evidence="1">Fumble protein</fullName>
    </submittedName>
</protein>
<accession>A0A2C6KPM0</accession>
<reference evidence="1 2" key="1">
    <citation type="journal article" date="2017" name="Int. J. Parasitol.">
        <title>The genome of the protozoan parasite Cystoisospora suis and a reverse vaccinology approach to identify vaccine candidates.</title>
        <authorList>
            <person name="Palmieri N."/>
            <person name="Shrestha A."/>
            <person name="Ruttkowski B."/>
            <person name="Beck T."/>
            <person name="Vogl C."/>
            <person name="Tomley F."/>
            <person name="Blake D.P."/>
            <person name="Joachim A."/>
        </authorList>
    </citation>
    <scope>NUCLEOTIDE SEQUENCE [LARGE SCALE GENOMIC DNA]</scope>
    <source>
        <strain evidence="1 2">Wien I</strain>
    </source>
</reference>
<evidence type="ECO:0000313" key="2">
    <source>
        <dbReference type="Proteomes" id="UP000221165"/>
    </source>
</evidence>
<dbReference type="EMBL" id="MIGC01004158">
    <property type="protein sequence ID" value="PHJ18422.1"/>
    <property type="molecule type" value="Genomic_DNA"/>
</dbReference>
<organism evidence="1 2">
    <name type="scientific">Cystoisospora suis</name>
    <dbReference type="NCBI Taxonomy" id="483139"/>
    <lineage>
        <taxon>Eukaryota</taxon>
        <taxon>Sar</taxon>
        <taxon>Alveolata</taxon>
        <taxon>Apicomplexa</taxon>
        <taxon>Conoidasida</taxon>
        <taxon>Coccidia</taxon>
        <taxon>Eucoccidiorida</taxon>
        <taxon>Eimeriorina</taxon>
        <taxon>Sarcocystidae</taxon>
        <taxon>Cystoisospora</taxon>
    </lineage>
</organism>
<keyword evidence="2" id="KW-1185">Reference proteome</keyword>